<feature type="region of interest" description="Disordered" evidence="1">
    <location>
        <begin position="142"/>
        <end position="190"/>
    </location>
</feature>
<proteinExistence type="predicted"/>
<dbReference type="Proteomes" id="UP001165090">
    <property type="component" value="Unassembled WGS sequence"/>
</dbReference>
<dbReference type="EMBL" id="BSDZ01000005">
    <property type="protein sequence ID" value="GLI60066.1"/>
    <property type="molecule type" value="Genomic_DNA"/>
</dbReference>
<accession>A0ABQ5RSI1</accession>
<keyword evidence="3" id="KW-1185">Reference proteome</keyword>
<feature type="non-terminal residue" evidence="2">
    <location>
        <position position="363"/>
    </location>
</feature>
<sequence length="363" mass="36651">MEGATSFPPANDPWAAKQRVLPEVDPGGGGIACFGDGYLATQVLDPWTTSIGLEQQLPGHLPSFSEPQPPRLPQPLPPLSSQPPQPSQLAGPQLGQYPKRLERLGELRQSPVPQRQRHSLQTARDGEPDFLVCGCTAGVVEDLTSSPKQTNPRRCQPQGGQSAYHHGDSTQGREQIGGGGRINGDGEVGLGDAATAMENGASVNATSLGAGAGIAAVAGSAGVRTATPTTALGAGDRAEAVRSPALTAAAPPTNADVVVAARDCVPVQQQQGNLVPVDDIYGKGCGSDGDGAGLQLLPTLPLSGATKESVGAIAGGGDGGGSRPVLNVGHSHSWSMAAAADVAVGTATMTVLAAEATRAETRD</sequence>
<name>A0ABQ5RSI1_9CHLO</name>
<organism evidence="2 3">
    <name type="scientific">Volvox africanus</name>
    <dbReference type="NCBI Taxonomy" id="51714"/>
    <lineage>
        <taxon>Eukaryota</taxon>
        <taxon>Viridiplantae</taxon>
        <taxon>Chlorophyta</taxon>
        <taxon>core chlorophytes</taxon>
        <taxon>Chlorophyceae</taxon>
        <taxon>CS clade</taxon>
        <taxon>Chlamydomonadales</taxon>
        <taxon>Volvocaceae</taxon>
        <taxon>Volvox</taxon>
    </lineage>
</organism>
<protein>
    <submittedName>
        <fullName evidence="2">Uncharacterized protein</fullName>
    </submittedName>
</protein>
<evidence type="ECO:0000313" key="2">
    <source>
        <dbReference type="EMBL" id="GLI60066.1"/>
    </source>
</evidence>
<feature type="compositionally biased region" description="Pro residues" evidence="1">
    <location>
        <begin position="67"/>
        <end position="86"/>
    </location>
</feature>
<comment type="caution">
    <text evidence="2">The sequence shown here is derived from an EMBL/GenBank/DDBJ whole genome shotgun (WGS) entry which is preliminary data.</text>
</comment>
<gene>
    <name evidence="2" type="ORF">VaNZ11_001916</name>
</gene>
<feature type="compositionally biased region" description="Gly residues" evidence="1">
    <location>
        <begin position="175"/>
        <end position="189"/>
    </location>
</feature>
<feature type="region of interest" description="Disordered" evidence="1">
    <location>
        <begin position="54"/>
        <end position="93"/>
    </location>
</feature>
<feature type="region of interest" description="Disordered" evidence="1">
    <location>
        <begin position="1"/>
        <end position="28"/>
    </location>
</feature>
<evidence type="ECO:0000256" key="1">
    <source>
        <dbReference type="SAM" id="MobiDB-lite"/>
    </source>
</evidence>
<evidence type="ECO:0000313" key="3">
    <source>
        <dbReference type="Proteomes" id="UP001165090"/>
    </source>
</evidence>
<feature type="compositionally biased region" description="Polar residues" evidence="1">
    <location>
        <begin position="143"/>
        <end position="161"/>
    </location>
</feature>
<reference evidence="2 3" key="1">
    <citation type="journal article" date="2023" name="IScience">
        <title>Expanded male sex-determining region conserved during the evolution of homothallism in the green alga Volvox.</title>
        <authorList>
            <person name="Yamamoto K."/>
            <person name="Matsuzaki R."/>
            <person name="Mahakham W."/>
            <person name="Heman W."/>
            <person name="Sekimoto H."/>
            <person name="Kawachi M."/>
            <person name="Minakuchi Y."/>
            <person name="Toyoda A."/>
            <person name="Nozaki H."/>
        </authorList>
    </citation>
    <scope>NUCLEOTIDE SEQUENCE [LARGE SCALE GENOMIC DNA]</scope>
    <source>
        <strain evidence="2 3">NIES-4468</strain>
    </source>
</reference>